<dbReference type="Proteomes" id="UP001233172">
    <property type="component" value="Unassembled WGS sequence"/>
</dbReference>
<protein>
    <submittedName>
        <fullName evidence="1">Uncharacterized protein</fullName>
    </submittedName>
</protein>
<organism evidence="1 2">
    <name type="scientific">Biomphalaria pfeifferi</name>
    <name type="common">Bloodfluke planorb</name>
    <name type="synonym">Freshwater snail</name>
    <dbReference type="NCBI Taxonomy" id="112525"/>
    <lineage>
        <taxon>Eukaryota</taxon>
        <taxon>Metazoa</taxon>
        <taxon>Spiralia</taxon>
        <taxon>Lophotrochozoa</taxon>
        <taxon>Mollusca</taxon>
        <taxon>Gastropoda</taxon>
        <taxon>Heterobranchia</taxon>
        <taxon>Euthyneura</taxon>
        <taxon>Panpulmonata</taxon>
        <taxon>Hygrophila</taxon>
        <taxon>Lymnaeoidea</taxon>
        <taxon>Planorbidae</taxon>
        <taxon>Biomphalaria</taxon>
    </lineage>
</organism>
<comment type="caution">
    <text evidence="1">The sequence shown here is derived from an EMBL/GenBank/DDBJ whole genome shotgun (WGS) entry which is preliminary data.</text>
</comment>
<name>A0AAD8ETN6_BIOPF</name>
<feature type="non-terminal residue" evidence="1">
    <location>
        <position position="55"/>
    </location>
</feature>
<sequence length="55" mass="6236">RKSNMRAPDSRAQGYVVPGSNHIRQGLTLDQLKYIALRNTSLDSTYVVVYRTHTS</sequence>
<evidence type="ECO:0000313" key="2">
    <source>
        <dbReference type="Proteomes" id="UP001233172"/>
    </source>
</evidence>
<keyword evidence="2" id="KW-1185">Reference proteome</keyword>
<reference evidence="1" key="2">
    <citation type="submission" date="2023-04" db="EMBL/GenBank/DDBJ databases">
        <authorList>
            <person name="Bu L."/>
            <person name="Lu L."/>
            <person name="Laidemitt M.R."/>
            <person name="Zhang S.M."/>
            <person name="Mutuku M."/>
            <person name="Mkoji G."/>
            <person name="Steinauer M."/>
            <person name="Loker E.S."/>
        </authorList>
    </citation>
    <scope>NUCLEOTIDE SEQUENCE</scope>
    <source>
        <strain evidence="1">KasaAsao</strain>
        <tissue evidence="1">Whole Snail</tissue>
    </source>
</reference>
<accession>A0AAD8ETN6</accession>
<dbReference type="EMBL" id="JASAOG010000374">
    <property type="protein sequence ID" value="KAK0039947.1"/>
    <property type="molecule type" value="Genomic_DNA"/>
</dbReference>
<gene>
    <name evidence="1" type="ORF">Bpfe_030620</name>
</gene>
<proteinExistence type="predicted"/>
<evidence type="ECO:0000313" key="1">
    <source>
        <dbReference type="EMBL" id="KAK0039947.1"/>
    </source>
</evidence>
<dbReference type="AlphaFoldDB" id="A0AAD8ETN6"/>
<reference evidence="1" key="1">
    <citation type="journal article" date="2023" name="PLoS Negl. Trop. Dis.">
        <title>A genome sequence for Biomphalaria pfeifferi, the major vector snail for the human-infecting parasite Schistosoma mansoni.</title>
        <authorList>
            <person name="Bu L."/>
            <person name="Lu L."/>
            <person name="Laidemitt M.R."/>
            <person name="Zhang S.M."/>
            <person name="Mutuku M."/>
            <person name="Mkoji G."/>
            <person name="Steinauer M."/>
            <person name="Loker E.S."/>
        </authorList>
    </citation>
    <scope>NUCLEOTIDE SEQUENCE</scope>
    <source>
        <strain evidence="1">KasaAsao</strain>
    </source>
</reference>